<feature type="signal peptide" evidence="1">
    <location>
        <begin position="1"/>
        <end position="18"/>
    </location>
</feature>
<reference evidence="3" key="1">
    <citation type="journal article" date="2010" name="Science">
        <title>Signatures of adaptation to obligate biotrophy in the Hyaloperonospora arabidopsidis genome.</title>
        <authorList>
            <person name="Baxter L."/>
            <person name="Tripathy S."/>
            <person name="Ishaque N."/>
            <person name="Boot N."/>
            <person name="Cabral A."/>
            <person name="Kemen E."/>
            <person name="Thines M."/>
            <person name="Ah-Fong A."/>
            <person name="Anderson R."/>
            <person name="Badejoko W."/>
            <person name="Bittner-Eddy P."/>
            <person name="Boore J.L."/>
            <person name="Chibucos M.C."/>
            <person name="Coates M."/>
            <person name="Dehal P."/>
            <person name="Delehaunty K."/>
            <person name="Dong S."/>
            <person name="Downton P."/>
            <person name="Dumas B."/>
            <person name="Fabro G."/>
            <person name="Fronick C."/>
            <person name="Fuerstenberg S.I."/>
            <person name="Fulton L."/>
            <person name="Gaulin E."/>
            <person name="Govers F."/>
            <person name="Hughes L."/>
            <person name="Humphray S."/>
            <person name="Jiang R.H."/>
            <person name="Judelson H."/>
            <person name="Kamoun S."/>
            <person name="Kyung K."/>
            <person name="Meijer H."/>
            <person name="Minx P."/>
            <person name="Morris P."/>
            <person name="Nelson J."/>
            <person name="Phuntumart V."/>
            <person name="Qutob D."/>
            <person name="Rehmany A."/>
            <person name="Rougon-Cardoso A."/>
            <person name="Ryden P."/>
            <person name="Torto-Alalibo T."/>
            <person name="Studholme D."/>
            <person name="Wang Y."/>
            <person name="Win J."/>
            <person name="Wood J."/>
            <person name="Clifton S.W."/>
            <person name="Rogers J."/>
            <person name="Van den Ackerveken G."/>
            <person name="Jones J.D."/>
            <person name="McDowell J.M."/>
            <person name="Beynon J."/>
            <person name="Tyler B.M."/>
        </authorList>
    </citation>
    <scope>NUCLEOTIDE SEQUENCE [LARGE SCALE GENOMIC DNA]</scope>
    <source>
        <strain evidence="3">Emoy2</strain>
    </source>
</reference>
<dbReference type="InParanoid" id="M4BDV9"/>
<name>M4BDV9_HYAAE</name>
<dbReference type="EnsemblProtists" id="HpaT804477">
    <property type="protein sequence ID" value="HpaP804477"/>
    <property type="gene ID" value="HpaG804477"/>
</dbReference>
<dbReference type="EMBL" id="JH598169">
    <property type="status" value="NOT_ANNOTATED_CDS"/>
    <property type="molecule type" value="Genomic_DNA"/>
</dbReference>
<keyword evidence="1" id="KW-0732">Signal</keyword>
<protein>
    <recommendedName>
        <fullName evidence="4">RxLR effector candidate protein</fullName>
    </recommendedName>
</protein>
<accession>M4BDV9</accession>
<evidence type="ECO:0000256" key="1">
    <source>
        <dbReference type="SAM" id="SignalP"/>
    </source>
</evidence>
<dbReference type="AlphaFoldDB" id="M4BDV9"/>
<keyword evidence="3" id="KW-1185">Reference proteome</keyword>
<dbReference type="HOGENOM" id="CLU_613179_0_0_1"/>
<evidence type="ECO:0000313" key="2">
    <source>
        <dbReference type="EnsemblProtists" id="HpaP804477"/>
    </source>
</evidence>
<organism evidence="2 3">
    <name type="scientific">Hyaloperonospora arabidopsidis (strain Emoy2)</name>
    <name type="common">Downy mildew agent</name>
    <name type="synonym">Peronospora arabidopsidis</name>
    <dbReference type="NCBI Taxonomy" id="559515"/>
    <lineage>
        <taxon>Eukaryota</taxon>
        <taxon>Sar</taxon>
        <taxon>Stramenopiles</taxon>
        <taxon>Oomycota</taxon>
        <taxon>Peronosporomycetes</taxon>
        <taxon>Peronosporales</taxon>
        <taxon>Peronosporaceae</taxon>
        <taxon>Hyaloperonospora</taxon>
    </lineage>
</organism>
<proteinExistence type="predicted"/>
<dbReference type="Proteomes" id="UP000011713">
    <property type="component" value="Unassembled WGS sequence"/>
</dbReference>
<evidence type="ECO:0000313" key="3">
    <source>
        <dbReference type="Proteomes" id="UP000011713"/>
    </source>
</evidence>
<evidence type="ECO:0008006" key="4">
    <source>
        <dbReference type="Google" id="ProtNLM"/>
    </source>
</evidence>
<reference evidence="2" key="2">
    <citation type="submission" date="2015-06" db="UniProtKB">
        <authorList>
            <consortium name="EnsemblProtists"/>
        </authorList>
    </citation>
    <scope>IDENTIFICATION</scope>
    <source>
        <strain evidence="2">Emoy2</strain>
    </source>
</reference>
<dbReference type="VEuPathDB" id="FungiDB:HpaG804477"/>
<feature type="chain" id="PRO_5004048635" description="RxLR effector candidate protein" evidence="1">
    <location>
        <begin position="19"/>
        <end position="447"/>
    </location>
</feature>
<sequence>MNISRVLLAAFCSHVLVSLRDGNHARASAFIAARTRLKGHVPDDRHTRPYGLATSGATVSVAKSGVSEGDKTICDVPTTEDRGMNSNVARLVESSLPEVVDAAKEVGVIARSEELMETESLPFYPLIDLETFKRTERFAELARGEDRIDVVALERLRTTNKDLVAGPAHVKPDEAIIALLLPSRRAAQTATCRSTRIARKWCLTRGRIWDWIPHSFSRHRGAFTAGNAVTLLCHSKGAEEANTFIEGLATIAGPETIPGHLRELYDKAGAFARGMRPDPRTPAKTLGSPADVVRVLVSFHAIEDKKAMTTELQRKLLVYYWTNHPGAMLSAWMELGLHPQTVYANLLEKWPFLINWYFQTKCLTEWFKYVTLFGNKHSGAFSAEDAARHLFQDRSAEEVDSFITRIENDNEHVIFGKTLREHYNTFVEKKEKADDADAHRVATGTES</sequence>